<feature type="region of interest" description="Disordered" evidence="1">
    <location>
        <begin position="39"/>
        <end position="58"/>
    </location>
</feature>
<evidence type="ECO:0000256" key="1">
    <source>
        <dbReference type="SAM" id="MobiDB-lite"/>
    </source>
</evidence>
<reference evidence="2" key="1">
    <citation type="journal article" date="2019" name="Virology">
        <title>Magnaporthe oryzae chrysovirus 1 strain D confers growth inhibition to the host fungus and exhibits multiform viral structural proteins.</title>
        <authorList>
            <person name="Higashiura T."/>
            <person name="Katoh Y."/>
            <person name="Urayama S."/>
            <person name="Hayashi O."/>
            <person name="Aihara M."/>
            <person name="Fukuhara T."/>
            <person name="Fuji S."/>
            <person name="Kobayashi T."/>
            <person name="Hase S."/>
            <person name="Arie T."/>
            <person name="Teraoka T."/>
            <person name="Komatsu K."/>
            <person name="Moriyama H."/>
        </authorList>
    </citation>
    <scope>NUCLEOTIDE SEQUENCE</scope>
    <source>
        <strain evidence="2">MoCV1/D</strain>
    </source>
</reference>
<accession>A0A510E8K4</accession>
<proteinExistence type="predicted"/>
<evidence type="ECO:0000313" key="2">
    <source>
        <dbReference type="EMBL" id="BBG92296.1"/>
    </source>
</evidence>
<dbReference type="EMBL" id="LC432342">
    <property type="protein sequence ID" value="BBG92296.1"/>
    <property type="molecule type" value="Genomic_RNA"/>
</dbReference>
<organism evidence="2">
    <name type="scientific">Magnaporthe oryzae chrysovirus 1</name>
    <dbReference type="NCBI Taxonomy" id="764348"/>
    <lineage>
        <taxon>Viruses</taxon>
        <taxon>Riboviria</taxon>
        <taxon>Orthornavirae</taxon>
        <taxon>Duplornaviricota</taxon>
        <taxon>Chrymotiviricetes</taxon>
        <taxon>Ghabrivirales</taxon>
        <taxon>Alphatotivirineae</taxon>
        <taxon>Chrysoviridae</taxon>
        <taxon>Chrysovirus</taxon>
    </lineage>
</organism>
<sequence length="661" mass="68156">MSAQQAGFGRGVLGSWPDRQVIGREALRQRTYQRLGAVGGAGDVADTPRSFLGGGDAPIERLRRGLPPAVAGMFTAEQLDEMLDMSPEQRVKALADAWERLALMESDPTRGSGDGLPGTKSKPSSVGEYSTEQWVAAALRDGLRVTPTLATAARSVAPALNRVVIPGGVRPHAGYGRGTVAQGTGDVATPSVRQAAVVQAISEGVPTEPVEPVERQVADAPATAAGQGLPSRTAALLALPRVCCGDALDAGCAAAPCAVGQVSGAAAAIALAARQVVVPDVTARAMSERWGAMPALAARLGPIATCHFGLCRDACTCNHRHPLARALMGGEVQNQELGGARMHLTTPVGSTSIASVLLEQIGSDERVQHLAMEFVRAADGPVVTSLVVASLDGKADGLLTLVAEATAHGSLAMPRTVVTLGRGDGTQAGAGPATVHDAYVYSGDRGHKLGLLSRAVWLESDADVHWTPESNSIRVTLQCWDRRGGCRGVSAAIGPTRWHPHIGNSSWDTLGPGVYRSWFGLSETRRGGGNTVRHQLSYNPSVEAEQVGGLLAHSGCGILVSDSDDAATIAVVHPSLQVTYTHITLGSPTSSRLVQAAAAFDELMRCGERTDTGKGAGRRSGARGGQPANGATAQGTGSPSSAMGSHASQTEAPVRTRGEAL</sequence>
<name>A0A510E8K4_9VIRU</name>
<feature type="region of interest" description="Disordered" evidence="1">
    <location>
        <begin position="608"/>
        <end position="661"/>
    </location>
</feature>
<feature type="region of interest" description="Disordered" evidence="1">
    <location>
        <begin position="106"/>
        <end position="127"/>
    </location>
</feature>
<protein>
    <submittedName>
        <fullName evidence="2">Uncharacterized protein</fullName>
    </submittedName>
</protein>
<feature type="compositionally biased region" description="Polar residues" evidence="1">
    <location>
        <begin position="629"/>
        <end position="651"/>
    </location>
</feature>